<gene>
    <name evidence="2" type="ORF">M9Y10_021274</name>
</gene>
<name>A0ABR2HDH2_9EUKA</name>
<protein>
    <recommendedName>
        <fullName evidence="4">Thioredoxin domain-containing protein</fullName>
    </recommendedName>
</protein>
<dbReference type="PANTHER" id="PTHR18929:SF240">
    <property type="entry name" value="PROTEIN DISULFIDE-ISOMERASE"/>
    <property type="match status" value="1"/>
</dbReference>
<sequence>MFTFFVLVSHILAIEINQLSLKEALDTVKTGWSFILAANPQDFEYVQLVREFKKAAHFSKINAHFIILDVSTIELQKSVQESLNATQFPCCIFTNNGATKRIQYRGFDDEYLLSFMSTNAVNPPQTIKTKEELDLFYSTTGTGLIIAFKDASPESYPNLVDYYYDFFAEVVVAFADPSLFESEGFYLYRYIDSVVVRLPDNLTNLSFRDISRTIGANLLPEFTKVTTPYAGYLESLKQKFVILMLVMEDFYLTKEQLQLARDIKAKTGLNVTYADVENSQVVSVVYGLPDSLDSTLSVIDPTSKRVLKYMLQETLNLDNAVKLIKSIEEGKATPYFKSESEGHSSKIGCQMQSINAKGLQNIVKSKKSAVLALYVSSHDPMEEYVNATEVVKPTFKDVVYGKFSLNTNDWPLEEIDDTIDFPILYILKNGKRTYVNTLGNTTEAVTLQITEALNKNTEL</sequence>
<dbReference type="EMBL" id="JAPFFF010000031">
    <property type="protein sequence ID" value="KAK8845095.1"/>
    <property type="molecule type" value="Genomic_DNA"/>
</dbReference>
<dbReference type="Proteomes" id="UP001470230">
    <property type="component" value="Unassembled WGS sequence"/>
</dbReference>
<accession>A0ABR2HDH2</accession>
<organism evidence="2 3">
    <name type="scientific">Tritrichomonas musculus</name>
    <dbReference type="NCBI Taxonomy" id="1915356"/>
    <lineage>
        <taxon>Eukaryota</taxon>
        <taxon>Metamonada</taxon>
        <taxon>Parabasalia</taxon>
        <taxon>Tritrichomonadida</taxon>
        <taxon>Tritrichomonadidae</taxon>
        <taxon>Tritrichomonas</taxon>
    </lineage>
</organism>
<evidence type="ECO:0000313" key="2">
    <source>
        <dbReference type="EMBL" id="KAK8845095.1"/>
    </source>
</evidence>
<evidence type="ECO:0000313" key="3">
    <source>
        <dbReference type="Proteomes" id="UP001470230"/>
    </source>
</evidence>
<keyword evidence="3" id="KW-1185">Reference proteome</keyword>
<evidence type="ECO:0000256" key="1">
    <source>
        <dbReference type="ARBA" id="ARBA00006347"/>
    </source>
</evidence>
<comment type="caution">
    <text evidence="2">The sequence shown here is derived from an EMBL/GenBank/DDBJ whole genome shotgun (WGS) entry which is preliminary data.</text>
</comment>
<evidence type="ECO:0008006" key="4">
    <source>
        <dbReference type="Google" id="ProtNLM"/>
    </source>
</evidence>
<proteinExistence type="inferred from homology"/>
<dbReference type="PANTHER" id="PTHR18929">
    <property type="entry name" value="PROTEIN DISULFIDE ISOMERASE"/>
    <property type="match status" value="1"/>
</dbReference>
<comment type="similarity">
    <text evidence="1">Belongs to the protein disulfide isomerase family.</text>
</comment>
<reference evidence="2 3" key="1">
    <citation type="submission" date="2024-04" db="EMBL/GenBank/DDBJ databases">
        <title>Tritrichomonas musculus Genome.</title>
        <authorList>
            <person name="Alves-Ferreira E."/>
            <person name="Grigg M."/>
            <person name="Lorenzi H."/>
            <person name="Galac M."/>
        </authorList>
    </citation>
    <scope>NUCLEOTIDE SEQUENCE [LARGE SCALE GENOMIC DNA]</scope>
    <source>
        <strain evidence="2 3">EAF2021</strain>
    </source>
</reference>
<dbReference type="Gene3D" id="3.40.30.10">
    <property type="entry name" value="Glutaredoxin"/>
    <property type="match status" value="1"/>
</dbReference>